<name>F4Y3B5_9CYAN</name>
<evidence type="ECO:0000313" key="1">
    <source>
        <dbReference type="EMBL" id="EGJ28591.1"/>
    </source>
</evidence>
<accession>F4Y3B5</accession>
<evidence type="ECO:0000313" key="2">
    <source>
        <dbReference type="Proteomes" id="UP000003959"/>
    </source>
</evidence>
<proteinExistence type="predicted"/>
<reference evidence="2" key="1">
    <citation type="journal article" date="2011" name="Proc. Natl. Acad. Sci. U.S.A.">
        <title>Genomic insights into the physiology and ecology of the marine filamentous cyanobacterium Lyngbya majuscula.</title>
        <authorList>
            <person name="Jones A.C."/>
            <person name="Monroe E.A."/>
            <person name="Podell S."/>
            <person name="Hess W.R."/>
            <person name="Klages S."/>
            <person name="Esquenazi E."/>
            <person name="Niessen S."/>
            <person name="Hoover H."/>
            <person name="Rothmann M."/>
            <person name="Lasken R.S."/>
            <person name="Yates J.R.III."/>
            <person name="Reinhardt R."/>
            <person name="Kube M."/>
            <person name="Burkart M.D."/>
            <person name="Allen E.E."/>
            <person name="Dorrestein P.C."/>
            <person name="Gerwick W.H."/>
            <person name="Gerwick L."/>
        </authorList>
    </citation>
    <scope>NUCLEOTIDE SEQUENCE [LARGE SCALE GENOMIC DNA]</scope>
    <source>
        <strain evidence="2">3L</strain>
    </source>
</reference>
<gene>
    <name evidence="1" type="ORF">LYNGBM3L_73040</name>
</gene>
<dbReference type="AlphaFoldDB" id="F4Y3B5"/>
<organism evidence="1 2">
    <name type="scientific">Moorena producens 3L</name>
    <dbReference type="NCBI Taxonomy" id="489825"/>
    <lineage>
        <taxon>Bacteria</taxon>
        <taxon>Bacillati</taxon>
        <taxon>Cyanobacteriota</taxon>
        <taxon>Cyanophyceae</taxon>
        <taxon>Coleofasciculales</taxon>
        <taxon>Coleofasciculaceae</taxon>
        <taxon>Moorena</taxon>
    </lineage>
</organism>
<keyword evidence="2" id="KW-1185">Reference proteome</keyword>
<dbReference type="Proteomes" id="UP000003959">
    <property type="component" value="Unassembled WGS sequence"/>
</dbReference>
<dbReference type="HOGENOM" id="CLU_3346003_0_0_3"/>
<sequence>MNTLSLLSWEQFHQTPGIEDVIADQNINDEGLGIKQP</sequence>
<protein>
    <submittedName>
        <fullName evidence="1">Uncharacterized protein</fullName>
    </submittedName>
</protein>
<dbReference type="EMBL" id="GL890973">
    <property type="protein sequence ID" value="EGJ28591.1"/>
    <property type="molecule type" value="Genomic_DNA"/>
</dbReference>